<proteinExistence type="predicted"/>
<name>A0ABT4WZS7_9BACI</name>
<protein>
    <submittedName>
        <fullName evidence="1">Uncharacterized protein</fullName>
    </submittedName>
</protein>
<evidence type="ECO:0000313" key="1">
    <source>
        <dbReference type="EMBL" id="MDA7025549.1"/>
    </source>
</evidence>
<reference evidence="1 2" key="1">
    <citation type="submission" date="2023-01" db="EMBL/GenBank/DDBJ databases">
        <title>Bacillus changyiensis sp. nov., isolated from a coastal deposit.</title>
        <authorList>
            <person name="Xiao G."/>
            <person name="Lai Q."/>
            <person name="Hu Z."/>
            <person name="Shao Z."/>
        </authorList>
    </citation>
    <scope>NUCLEOTIDE SEQUENCE [LARGE SCALE GENOMIC DNA]</scope>
    <source>
        <strain evidence="1 2">CLL-7-23</strain>
    </source>
</reference>
<keyword evidence="2" id="KW-1185">Reference proteome</keyword>
<dbReference type="Proteomes" id="UP001211894">
    <property type="component" value="Unassembled WGS sequence"/>
</dbReference>
<accession>A0ABT4WZS7</accession>
<organism evidence="1 2">
    <name type="scientific">Bacillus changyiensis</name>
    <dbReference type="NCBI Taxonomy" id="3004103"/>
    <lineage>
        <taxon>Bacteria</taxon>
        <taxon>Bacillati</taxon>
        <taxon>Bacillota</taxon>
        <taxon>Bacilli</taxon>
        <taxon>Bacillales</taxon>
        <taxon>Bacillaceae</taxon>
        <taxon>Bacillus</taxon>
    </lineage>
</organism>
<dbReference type="RefSeq" id="WP_172298083.1">
    <property type="nucleotide sequence ID" value="NZ_JAQKAB010000001.1"/>
</dbReference>
<sequence>MREYPLSAPQLLELIEEQKRVNQEIVKRLEAVNTAPSLTGEIRYLKVLLNSSSVHILNSLTEVTKQISKYEEE</sequence>
<comment type="caution">
    <text evidence="1">The sequence shown here is derived from an EMBL/GenBank/DDBJ whole genome shotgun (WGS) entry which is preliminary data.</text>
</comment>
<gene>
    <name evidence="1" type="ORF">PJ311_02855</name>
</gene>
<dbReference type="EMBL" id="JAQKAB010000001">
    <property type="protein sequence ID" value="MDA7025549.1"/>
    <property type="molecule type" value="Genomic_DNA"/>
</dbReference>
<evidence type="ECO:0000313" key="2">
    <source>
        <dbReference type="Proteomes" id="UP001211894"/>
    </source>
</evidence>